<dbReference type="Proteomes" id="UP000694400">
    <property type="component" value="Chromosome 17"/>
</dbReference>
<name>A0A8B9T7D6_ANAPL</name>
<sequence length="97" mass="10755">RTGTVHRRSLGTSCDPNSAPGHCDVLTKVMVTYPRADFGPILHFVHHLHCYQDFPCAARKRNGRATGIVPGFVSSPNLTASQLSPLENERRIVEFLK</sequence>
<dbReference type="Ensembl" id="ENSAPLT00020017767.1">
    <property type="protein sequence ID" value="ENSAPLP00020016460.1"/>
    <property type="gene ID" value="ENSAPLG00020011861.1"/>
</dbReference>
<dbReference type="AlphaFoldDB" id="A0A8B9T7D6"/>
<accession>A0A8B9T7D6</accession>
<evidence type="ECO:0000313" key="2">
    <source>
        <dbReference type="Proteomes" id="UP000694400"/>
    </source>
</evidence>
<reference evidence="1" key="1">
    <citation type="submission" date="2019-08" db="EMBL/GenBank/DDBJ databases">
        <title>Three high-quality genomes provides insights into domestication of ducks.</title>
        <authorList>
            <person name="Hou Z.C."/>
            <person name="Zhu F."/>
            <person name="Yin Z.T."/>
            <person name="Zhang F."/>
        </authorList>
    </citation>
    <scope>NUCLEOTIDE SEQUENCE [LARGE SCALE GENOMIC DNA]</scope>
</reference>
<evidence type="ECO:0000313" key="1">
    <source>
        <dbReference type="Ensembl" id="ENSAPLP00020016460.1"/>
    </source>
</evidence>
<organism evidence="1 2">
    <name type="scientific">Anas platyrhynchos</name>
    <name type="common">Mallard</name>
    <name type="synonym">Anas boschas</name>
    <dbReference type="NCBI Taxonomy" id="8839"/>
    <lineage>
        <taxon>Eukaryota</taxon>
        <taxon>Metazoa</taxon>
        <taxon>Chordata</taxon>
        <taxon>Craniata</taxon>
        <taxon>Vertebrata</taxon>
        <taxon>Euteleostomi</taxon>
        <taxon>Archelosauria</taxon>
        <taxon>Archosauria</taxon>
        <taxon>Dinosauria</taxon>
        <taxon>Saurischia</taxon>
        <taxon>Theropoda</taxon>
        <taxon>Coelurosauria</taxon>
        <taxon>Aves</taxon>
        <taxon>Neognathae</taxon>
        <taxon>Galloanserae</taxon>
        <taxon>Anseriformes</taxon>
        <taxon>Anatidae</taxon>
        <taxon>Anatinae</taxon>
        <taxon>Anas</taxon>
    </lineage>
</organism>
<protein>
    <submittedName>
        <fullName evidence="1">Uncharacterized protein</fullName>
    </submittedName>
</protein>
<reference evidence="1" key="2">
    <citation type="submission" date="2025-08" db="UniProtKB">
        <authorList>
            <consortium name="Ensembl"/>
        </authorList>
    </citation>
    <scope>IDENTIFICATION</scope>
</reference>
<reference evidence="1" key="3">
    <citation type="submission" date="2025-09" db="UniProtKB">
        <authorList>
            <consortium name="Ensembl"/>
        </authorList>
    </citation>
    <scope>IDENTIFICATION</scope>
</reference>
<proteinExistence type="predicted"/>